<evidence type="ECO:0000313" key="3">
    <source>
        <dbReference type="Proteomes" id="UP001239445"/>
    </source>
</evidence>
<evidence type="ECO:0000256" key="1">
    <source>
        <dbReference type="SAM" id="Phobius"/>
    </source>
</evidence>
<comment type="caution">
    <text evidence="2">The sequence shown here is derived from an EMBL/GenBank/DDBJ whole genome shotgun (WGS) entry which is preliminary data.</text>
</comment>
<evidence type="ECO:0000313" key="2">
    <source>
        <dbReference type="EMBL" id="KAK1755104.1"/>
    </source>
</evidence>
<keyword evidence="1" id="KW-1133">Transmembrane helix</keyword>
<sequence>MPVYTVPGRRFSARHLQSLPAIAEDVIEPPVIPQRSPRRSTLLNGQGTTLVSLESVLQSSSGSAPDQKAQASKEGFKQHDWLAERGGWYRFVAGTLLIIGLIVGLAVGLTVGLEKRGHSAAPAGLSAEPFPAGSYSFTTALTAVSTGCTNVSSTWRCFPYSIFDPQRPNISASTYFWVIEPLDRFTYAISSSENPFAPSFSNITLTLLDGNQDTERFIFSFPMEKTVISDEPLDSSENAATCRFRDTIMRVTIYTRMRAGYPKSIDNVPAPVNASNVFSPWPFAVDVIQESTSVPECRDPGGAEVGGDLRPENSTGCRCEYRNHDLPLVNTTNSRLIRALRL</sequence>
<feature type="transmembrane region" description="Helical" evidence="1">
    <location>
        <begin position="88"/>
        <end position="111"/>
    </location>
</feature>
<name>A0AAJ0BD75_9PEZI</name>
<keyword evidence="1" id="KW-0472">Membrane</keyword>
<proteinExistence type="predicted"/>
<gene>
    <name evidence="2" type="ORF">QBC47DRAFT_209340</name>
</gene>
<dbReference type="AlphaFoldDB" id="A0AAJ0BD75"/>
<keyword evidence="1" id="KW-0812">Transmembrane</keyword>
<dbReference type="Proteomes" id="UP001239445">
    <property type="component" value="Unassembled WGS sequence"/>
</dbReference>
<dbReference type="EMBL" id="MU839834">
    <property type="protein sequence ID" value="KAK1755104.1"/>
    <property type="molecule type" value="Genomic_DNA"/>
</dbReference>
<protein>
    <submittedName>
        <fullName evidence="2">Uncharacterized protein</fullName>
    </submittedName>
</protein>
<keyword evidence="3" id="KW-1185">Reference proteome</keyword>
<organism evidence="2 3">
    <name type="scientific">Echria macrotheca</name>
    <dbReference type="NCBI Taxonomy" id="438768"/>
    <lineage>
        <taxon>Eukaryota</taxon>
        <taxon>Fungi</taxon>
        <taxon>Dikarya</taxon>
        <taxon>Ascomycota</taxon>
        <taxon>Pezizomycotina</taxon>
        <taxon>Sordariomycetes</taxon>
        <taxon>Sordariomycetidae</taxon>
        <taxon>Sordariales</taxon>
        <taxon>Schizotheciaceae</taxon>
        <taxon>Echria</taxon>
    </lineage>
</organism>
<accession>A0AAJ0BD75</accession>
<reference evidence="2" key="1">
    <citation type="submission" date="2023-06" db="EMBL/GenBank/DDBJ databases">
        <title>Genome-scale phylogeny and comparative genomics of the fungal order Sordariales.</title>
        <authorList>
            <consortium name="Lawrence Berkeley National Laboratory"/>
            <person name="Hensen N."/>
            <person name="Bonometti L."/>
            <person name="Westerberg I."/>
            <person name="Brannstrom I.O."/>
            <person name="Guillou S."/>
            <person name="Cros-Aarteil S."/>
            <person name="Calhoun S."/>
            <person name="Haridas S."/>
            <person name="Kuo A."/>
            <person name="Mondo S."/>
            <person name="Pangilinan J."/>
            <person name="Riley R."/>
            <person name="Labutti K."/>
            <person name="Andreopoulos B."/>
            <person name="Lipzen A."/>
            <person name="Chen C."/>
            <person name="Yanf M."/>
            <person name="Daum C."/>
            <person name="Ng V."/>
            <person name="Clum A."/>
            <person name="Steindorff A."/>
            <person name="Ohm R."/>
            <person name="Martin F."/>
            <person name="Silar P."/>
            <person name="Natvig D."/>
            <person name="Lalanne C."/>
            <person name="Gautier V."/>
            <person name="Ament-Velasquez S.L."/>
            <person name="Kruys A."/>
            <person name="Hutchinson M.I."/>
            <person name="Powell A.J."/>
            <person name="Barry K."/>
            <person name="Miller A.N."/>
            <person name="Grigoriev I.V."/>
            <person name="Debuchy R."/>
            <person name="Gladieux P."/>
            <person name="Thoren M.H."/>
            <person name="Johannesson H."/>
        </authorList>
    </citation>
    <scope>NUCLEOTIDE SEQUENCE</scope>
    <source>
        <strain evidence="2">PSN4</strain>
    </source>
</reference>